<evidence type="ECO:0000256" key="1">
    <source>
        <dbReference type="ARBA" id="ARBA00007074"/>
    </source>
</evidence>
<dbReference type="PANTHER" id="PTHR47053:SF1">
    <property type="entry name" value="MUREIN DD-ENDOPEPTIDASE MEPH-RELATED"/>
    <property type="match status" value="1"/>
</dbReference>
<dbReference type="PROSITE" id="PS51318">
    <property type="entry name" value="TAT"/>
    <property type="match status" value="1"/>
</dbReference>
<dbReference type="PROSITE" id="PS51935">
    <property type="entry name" value="NLPC_P60"/>
    <property type="match status" value="1"/>
</dbReference>
<evidence type="ECO:0000259" key="6">
    <source>
        <dbReference type="PROSITE" id="PS51935"/>
    </source>
</evidence>
<dbReference type="Gene3D" id="3.90.1720.10">
    <property type="entry name" value="endopeptidase domain like (from Nostoc punctiforme)"/>
    <property type="match status" value="1"/>
</dbReference>
<dbReference type="InterPro" id="IPR006311">
    <property type="entry name" value="TAT_signal"/>
</dbReference>
<dbReference type="Pfam" id="PF00877">
    <property type="entry name" value="NLPC_P60"/>
    <property type="match status" value="1"/>
</dbReference>
<evidence type="ECO:0000256" key="2">
    <source>
        <dbReference type="ARBA" id="ARBA00022670"/>
    </source>
</evidence>
<dbReference type="EMBL" id="PTJD01000009">
    <property type="protein sequence ID" value="PPK93802.1"/>
    <property type="molecule type" value="Genomic_DNA"/>
</dbReference>
<comment type="caution">
    <text evidence="7">The sequence shown here is derived from an EMBL/GenBank/DDBJ whole genome shotgun (WGS) entry which is preliminary data.</text>
</comment>
<dbReference type="PANTHER" id="PTHR47053">
    <property type="entry name" value="MUREIN DD-ENDOPEPTIDASE MEPH-RELATED"/>
    <property type="match status" value="1"/>
</dbReference>
<dbReference type="InterPro" id="IPR038765">
    <property type="entry name" value="Papain-like_cys_pep_sf"/>
</dbReference>
<dbReference type="AlphaFoldDB" id="A0A2S6IHV3"/>
<evidence type="ECO:0000313" key="8">
    <source>
        <dbReference type="Proteomes" id="UP000239485"/>
    </source>
</evidence>
<dbReference type="GO" id="GO:0008234">
    <property type="term" value="F:cysteine-type peptidase activity"/>
    <property type="evidence" value="ECO:0007669"/>
    <property type="project" value="UniProtKB-KW"/>
</dbReference>
<evidence type="ECO:0000313" key="7">
    <source>
        <dbReference type="EMBL" id="PPK93802.1"/>
    </source>
</evidence>
<keyword evidence="4" id="KW-0788">Thiol protease</keyword>
<sequence>MPFGFRGPRSGRSTLLTGTAGLVLVAGLSTGLAAPAAAAAPPAAVVDTTAALPAAAQHLGVPYRLGGTTPAGFDCSGFTGFVFRQLGVHLPRTAHQQMLATRPVAAHDARPGDLVFFLSRGGRAHHVGIYSGDGKMFDSPRAGRTVSERRIWASTVVFHRVGG</sequence>
<dbReference type="SUPFAM" id="SSF54001">
    <property type="entry name" value="Cysteine proteinases"/>
    <property type="match status" value="1"/>
</dbReference>
<keyword evidence="3" id="KW-0378">Hydrolase</keyword>
<keyword evidence="2" id="KW-0645">Protease</keyword>
<accession>A0A2S6IHV3</accession>
<feature type="domain" description="NlpC/P60" evidence="6">
    <location>
        <begin position="45"/>
        <end position="163"/>
    </location>
</feature>
<evidence type="ECO:0000256" key="4">
    <source>
        <dbReference type="ARBA" id="ARBA00022807"/>
    </source>
</evidence>
<gene>
    <name evidence="7" type="ORF">CLV92_10978</name>
</gene>
<comment type="similarity">
    <text evidence="1">Belongs to the peptidase C40 family.</text>
</comment>
<name>A0A2S6IHV3_9ACTN</name>
<dbReference type="InterPro" id="IPR051202">
    <property type="entry name" value="Peptidase_C40"/>
</dbReference>
<reference evidence="7 8" key="1">
    <citation type="submission" date="2018-02" db="EMBL/GenBank/DDBJ databases">
        <title>Genomic Encyclopedia of Archaeal and Bacterial Type Strains, Phase II (KMG-II): from individual species to whole genera.</title>
        <authorList>
            <person name="Goeker M."/>
        </authorList>
    </citation>
    <scope>NUCLEOTIDE SEQUENCE [LARGE SCALE GENOMIC DNA]</scope>
    <source>
        <strain evidence="7 8">DSM 22857</strain>
    </source>
</reference>
<dbReference type="RefSeq" id="WP_104433349.1">
    <property type="nucleotide sequence ID" value="NZ_PTJD01000009.1"/>
</dbReference>
<evidence type="ECO:0000256" key="5">
    <source>
        <dbReference type="SAM" id="SignalP"/>
    </source>
</evidence>
<protein>
    <submittedName>
        <fullName evidence="7">NlpC/P60 family protein</fullName>
    </submittedName>
</protein>
<keyword evidence="8" id="KW-1185">Reference proteome</keyword>
<proteinExistence type="inferred from homology"/>
<feature type="chain" id="PRO_5015459985" evidence="5">
    <location>
        <begin position="40"/>
        <end position="163"/>
    </location>
</feature>
<organism evidence="7 8">
    <name type="scientific">Kineococcus xinjiangensis</name>
    <dbReference type="NCBI Taxonomy" id="512762"/>
    <lineage>
        <taxon>Bacteria</taxon>
        <taxon>Bacillati</taxon>
        <taxon>Actinomycetota</taxon>
        <taxon>Actinomycetes</taxon>
        <taxon>Kineosporiales</taxon>
        <taxon>Kineosporiaceae</taxon>
        <taxon>Kineococcus</taxon>
    </lineage>
</organism>
<dbReference type="Proteomes" id="UP000239485">
    <property type="component" value="Unassembled WGS sequence"/>
</dbReference>
<dbReference type="GO" id="GO:0006508">
    <property type="term" value="P:proteolysis"/>
    <property type="evidence" value="ECO:0007669"/>
    <property type="project" value="UniProtKB-KW"/>
</dbReference>
<feature type="signal peptide" evidence="5">
    <location>
        <begin position="1"/>
        <end position="39"/>
    </location>
</feature>
<dbReference type="OrthoDB" id="5177647at2"/>
<evidence type="ECO:0000256" key="3">
    <source>
        <dbReference type="ARBA" id="ARBA00022801"/>
    </source>
</evidence>
<dbReference type="InterPro" id="IPR000064">
    <property type="entry name" value="NLP_P60_dom"/>
</dbReference>
<keyword evidence="5" id="KW-0732">Signal</keyword>